<evidence type="ECO:0000256" key="3">
    <source>
        <dbReference type="ARBA" id="ARBA00023015"/>
    </source>
</evidence>
<organism evidence="6">
    <name type="scientific">freshwater metagenome</name>
    <dbReference type="NCBI Taxonomy" id="449393"/>
    <lineage>
        <taxon>unclassified sequences</taxon>
        <taxon>metagenomes</taxon>
        <taxon>ecological metagenomes</taxon>
    </lineage>
</organism>
<dbReference type="GO" id="GO:0003723">
    <property type="term" value="F:RNA binding"/>
    <property type="evidence" value="ECO:0007669"/>
    <property type="project" value="InterPro"/>
</dbReference>
<dbReference type="EMBL" id="CAEZYQ010000003">
    <property type="protein sequence ID" value="CAB4732070.1"/>
    <property type="molecule type" value="Genomic_DNA"/>
</dbReference>
<dbReference type="SUPFAM" id="SSF55781">
    <property type="entry name" value="GAF domain-like"/>
    <property type="match status" value="1"/>
</dbReference>
<dbReference type="Pfam" id="PF03861">
    <property type="entry name" value="ANTAR"/>
    <property type="match status" value="1"/>
</dbReference>
<evidence type="ECO:0000256" key="2">
    <source>
        <dbReference type="ARBA" id="ARBA00022777"/>
    </source>
</evidence>
<sequence length="249" mass="26522">MTTDSLATPDDAAHPDAPAADTGLAAWLAGVSQHLLPDGNTGLTTDLVVQRALDVVPKADGCGLTLRGRRGVLGTAAATSEQVSQADHAQYDLDEGPCLESAEGGGSFRSHDLAADMRWSRWSPRAVEIGFHSVLSIRLSTEREEIGAINLYAADPHAFDDDALNVAEVYASLAASALSQAKLVEGLRTAVDSRHQIGIAQGILMARYELRTDQAFEVLRRLSNDHNLPLRQVAARIVEVVGIPAELAR</sequence>
<dbReference type="PROSITE" id="PS50921">
    <property type="entry name" value="ANTAR"/>
    <property type="match status" value="1"/>
</dbReference>
<dbReference type="Gene3D" id="1.10.10.10">
    <property type="entry name" value="Winged helix-like DNA-binding domain superfamily/Winged helix DNA-binding domain"/>
    <property type="match status" value="1"/>
</dbReference>
<dbReference type="InterPro" id="IPR003018">
    <property type="entry name" value="GAF"/>
</dbReference>
<name>A0A6J6SAQ8_9ZZZZ</name>
<reference evidence="6" key="1">
    <citation type="submission" date="2020-05" db="EMBL/GenBank/DDBJ databases">
        <authorList>
            <person name="Chiriac C."/>
            <person name="Salcher M."/>
            <person name="Ghai R."/>
            <person name="Kavagutti S V."/>
        </authorList>
    </citation>
    <scope>NUCLEOTIDE SEQUENCE</scope>
</reference>
<keyword evidence="3" id="KW-0805">Transcription regulation</keyword>
<evidence type="ECO:0000256" key="1">
    <source>
        <dbReference type="ARBA" id="ARBA00022679"/>
    </source>
</evidence>
<dbReference type="SUPFAM" id="SSF52172">
    <property type="entry name" value="CheY-like"/>
    <property type="match status" value="1"/>
</dbReference>
<dbReference type="InterPro" id="IPR011006">
    <property type="entry name" value="CheY-like_superfamily"/>
</dbReference>
<keyword evidence="2" id="KW-0418">Kinase</keyword>
<dbReference type="Gene3D" id="3.30.450.40">
    <property type="match status" value="1"/>
</dbReference>
<dbReference type="AlphaFoldDB" id="A0A6J6SAQ8"/>
<evidence type="ECO:0000313" key="6">
    <source>
        <dbReference type="EMBL" id="CAB4732070.1"/>
    </source>
</evidence>
<evidence type="ECO:0000256" key="4">
    <source>
        <dbReference type="ARBA" id="ARBA00023163"/>
    </source>
</evidence>
<dbReference type="InterPro" id="IPR005561">
    <property type="entry name" value="ANTAR"/>
</dbReference>
<dbReference type="InterPro" id="IPR036388">
    <property type="entry name" value="WH-like_DNA-bd_sf"/>
</dbReference>
<evidence type="ECO:0000259" key="5">
    <source>
        <dbReference type="PROSITE" id="PS50921"/>
    </source>
</evidence>
<feature type="domain" description="ANTAR" evidence="5">
    <location>
        <begin position="177"/>
        <end position="238"/>
    </location>
</feature>
<proteinExistence type="predicted"/>
<dbReference type="GO" id="GO:0016301">
    <property type="term" value="F:kinase activity"/>
    <property type="evidence" value="ECO:0007669"/>
    <property type="project" value="UniProtKB-KW"/>
</dbReference>
<dbReference type="InterPro" id="IPR029016">
    <property type="entry name" value="GAF-like_dom_sf"/>
</dbReference>
<dbReference type="PIRSF" id="PIRSF036625">
    <property type="entry name" value="GAF_ANTAR"/>
    <property type="match status" value="1"/>
</dbReference>
<gene>
    <name evidence="6" type="ORF">UFOPK2761_00586</name>
</gene>
<accession>A0A6J6SAQ8</accession>
<keyword evidence="1" id="KW-0808">Transferase</keyword>
<dbReference type="SMART" id="SM01012">
    <property type="entry name" value="ANTAR"/>
    <property type="match status" value="1"/>
</dbReference>
<dbReference type="SMART" id="SM00065">
    <property type="entry name" value="GAF"/>
    <property type="match status" value="1"/>
</dbReference>
<dbReference type="InterPro" id="IPR012074">
    <property type="entry name" value="GAF_ANTAR"/>
</dbReference>
<dbReference type="Pfam" id="PF13185">
    <property type="entry name" value="GAF_2"/>
    <property type="match status" value="1"/>
</dbReference>
<keyword evidence="4" id="KW-0804">Transcription</keyword>
<protein>
    <submittedName>
        <fullName evidence="6">Unannotated protein</fullName>
    </submittedName>
</protein>